<evidence type="ECO:0000313" key="3">
    <source>
        <dbReference type="EMBL" id="MBB6094818.1"/>
    </source>
</evidence>
<keyword evidence="1" id="KW-0472">Membrane</keyword>
<sequence>MTVREAPGNVALFSLWGLFWLAMFVVALQDASLNPAVSWWEPLLWEGSSALIATMWLIAQRRFDAHYAVYLDRPRVWFAQHLKWLPLIAPTFIASIYLIRHGVYGLVGRSYHHEPWLFVIPYETAKLVLFAGLWLGLVFGFDSFAQWRTQRERLLSVQKALAESQLQQLQSQLRPHFLFNALNTISSLIHSDPDRADRLLVRLSDLLRASLTVHRSELTSLREELRILELYAQIMQERFDDRVELRWNIAQETLGASVPALLLQPLLENAFKHGVERSQSPVVVRVETSRDGDRLLMAIANTGTLDFTNTTGGIGLRNCRERLHVHYGPDALLELRQDDADVVARVRLPWREYQA</sequence>
<dbReference type="RefSeq" id="WP_184334215.1">
    <property type="nucleotide sequence ID" value="NZ_JACHHZ010000004.1"/>
</dbReference>
<dbReference type="PANTHER" id="PTHR34220:SF9">
    <property type="entry name" value="SIGNAL TRANSDUCTION HISTIDINE KINASE INTERNAL REGION DOMAIN-CONTAINING PROTEIN"/>
    <property type="match status" value="1"/>
</dbReference>
<name>A0A841HRX0_9GAMM</name>
<comment type="caution">
    <text evidence="3">The sequence shown here is derived from an EMBL/GenBank/DDBJ whole genome shotgun (WGS) entry which is preliminary data.</text>
</comment>
<protein>
    <recommendedName>
        <fullName evidence="2">Signal transduction histidine kinase internal region domain-containing protein</fullName>
    </recommendedName>
</protein>
<keyword evidence="1" id="KW-0812">Transmembrane</keyword>
<dbReference type="SUPFAM" id="SSF55874">
    <property type="entry name" value="ATPase domain of HSP90 chaperone/DNA topoisomerase II/histidine kinase"/>
    <property type="match status" value="1"/>
</dbReference>
<dbReference type="GO" id="GO:0000155">
    <property type="term" value="F:phosphorelay sensor kinase activity"/>
    <property type="evidence" value="ECO:0007669"/>
    <property type="project" value="InterPro"/>
</dbReference>
<evidence type="ECO:0000259" key="2">
    <source>
        <dbReference type="Pfam" id="PF06580"/>
    </source>
</evidence>
<feature type="domain" description="Signal transduction histidine kinase internal region" evidence="2">
    <location>
        <begin position="165"/>
        <end position="242"/>
    </location>
</feature>
<dbReference type="Pfam" id="PF06580">
    <property type="entry name" value="His_kinase"/>
    <property type="match status" value="1"/>
</dbReference>
<evidence type="ECO:0000256" key="1">
    <source>
        <dbReference type="SAM" id="Phobius"/>
    </source>
</evidence>
<dbReference type="InterPro" id="IPR050640">
    <property type="entry name" value="Bact_2-comp_sensor_kinase"/>
</dbReference>
<dbReference type="EMBL" id="JACHHZ010000004">
    <property type="protein sequence ID" value="MBB6094818.1"/>
    <property type="molecule type" value="Genomic_DNA"/>
</dbReference>
<dbReference type="InterPro" id="IPR036890">
    <property type="entry name" value="HATPase_C_sf"/>
</dbReference>
<reference evidence="3 4" key="1">
    <citation type="submission" date="2020-08" db="EMBL/GenBank/DDBJ databases">
        <title>Genomic Encyclopedia of Type Strains, Phase IV (KMG-IV): sequencing the most valuable type-strain genomes for metagenomic binning, comparative biology and taxonomic classification.</title>
        <authorList>
            <person name="Goeker M."/>
        </authorList>
    </citation>
    <scope>NUCLEOTIDE SEQUENCE [LARGE SCALE GENOMIC DNA]</scope>
    <source>
        <strain evidence="3 4">DSM 26723</strain>
    </source>
</reference>
<dbReference type="GO" id="GO:0016020">
    <property type="term" value="C:membrane"/>
    <property type="evidence" value="ECO:0007669"/>
    <property type="project" value="InterPro"/>
</dbReference>
<evidence type="ECO:0000313" key="4">
    <source>
        <dbReference type="Proteomes" id="UP000588068"/>
    </source>
</evidence>
<gene>
    <name evidence="3" type="ORF">HNQ60_003705</name>
</gene>
<keyword evidence="1" id="KW-1133">Transmembrane helix</keyword>
<feature type="transmembrane region" description="Helical" evidence="1">
    <location>
        <begin position="84"/>
        <end position="107"/>
    </location>
</feature>
<keyword evidence="4" id="KW-1185">Reference proteome</keyword>
<feature type="transmembrane region" description="Helical" evidence="1">
    <location>
        <begin position="43"/>
        <end position="63"/>
    </location>
</feature>
<feature type="transmembrane region" description="Helical" evidence="1">
    <location>
        <begin position="127"/>
        <end position="145"/>
    </location>
</feature>
<proteinExistence type="predicted"/>
<dbReference type="AlphaFoldDB" id="A0A841HRX0"/>
<accession>A0A841HRX0</accession>
<dbReference type="InterPro" id="IPR010559">
    <property type="entry name" value="Sig_transdc_His_kin_internal"/>
</dbReference>
<dbReference type="PANTHER" id="PTHR34220">
    <property type="entry name" value="SENSOR HISTIDINE KINASE YPDA"/>
    <property type="match status" value="1"/>
</dbReference>
<organism evidence="3 4">
    <name type="scientific">Povalibacter uvarum</name>
    <dbReference type="NCBI Taxonomy" id="732238"/>
    <lineage>
        <taxon>Bacteria</taxon>
        <taxon>Pseudomonadati</taxon>
        <taxon>Pseudomonadota</taxon>
        <taxon>Gammaproteobacteria</taxon>
        <taxon>Steroidobacterales</taxon>
        <taxon>Steroidobacteraceae</taxon>
        <taxon>Povalibacter</taxon>
    </lineage>
</organism>
<dbReference type="Proteomes" id="UP000588068">
    <property type="component" value="Unassembled WGS sequence"/>
</dbReference>
<dbReference type="Gene3D" id="3.30.565.10">
    <property type="entry name" value="Histidine kinase-like ATPase, C-terminal domain"/>
    <property type="match status" value="1"/>
</dbReference>